<organism evidence="3 4">
    <name type="scientific">Candidatus Segetimicrobium genomatis</name>
    <dbReference type="NCBI Taxonomy" id="2569760"/>
    <lineage>
        <taxon>Bacteria</taxon>
        <taxon>Bacillati</taxon>
        <taxon>Candidatus Sysuimicrobiota</taxon>
        <taxon>Candidatus Sysuimicrobiia</taxon>
        <taxon>Candidatus Sysuimicrobiales</taxon>
        <taxon>Candidatus Segetimicrobiaceae</taxon>
        <taxon>Candidatus Segetimicrobium</taxon>
    </lineage>
</organism>
<reference evidence="3 4" key="1">
    <citation type="journal article" date="2019" name="Nat. Microbiol.">
        <title>Mediterranean grassland soil C-N compound turnover is dependent on rainfall and depth, and is mediated by genomically divergent microorganisms.</title>
        <authorList>
            <person name="Diamond S."/>
            <person name="Andeer P.F."/>
            <person name="Li Z."/>
            <person name="Crits-Christoph A."/>
            <person name="Burstein D."/>
            <person name="Anantharaman K."/>
            <person name="Lane K.R."/>
            <person name="Thomas B.C."/>
            <person name="Pan C."/>
            <person name="Northen T.R."/>
            <person name="Banfield J.F."/>
        </authorList>
    </citation>
    <scope>NUCLEOTIDE SEQUENCE [LARGE SCALE GENOMIC DNA]</scope>
    <source>
        <strain evidence="3">NP_3</strain>
    </source>
</reference>
<keyword evidence="2" id="KW-0732">Signal</keyword>
<dbReference type="Proteomes" id="UP000318509">
    <property type="component" value="Unassembled WGS sequence"/>
</dbReference>
<feature type="signal peptide" evidence="2">
    <location>
        <begin position="1"/>
        <end position="17"/>
    </location>
</feature>
<feature type="compositionally biased region" description="Low complexity" evidence="1">
    <location>
        <begin position="43"/>
        <end position="53"/>
    </location>
</feature>
<dbReference type="PROSITE" id="PS51257">
    <property type="entry name" value="PROKAR_LIPOPROTEIN"/>
    <property type="match status" value="1"/>
</dbReference>
<evidence type="ECO:0008006" key="5">
    <source>
        <dbReference type="Google" id="ProtNLM"/>
    </source>
</evidence>
<evidence type="ECO:0000313" key="3">
    <source>
        <dbReference type="EMBL" id="TMI92774.1"/>
    </source>
</evidence>
<protein>
    <recommendedName>
        <fullName evidence="5">Lipoprotein</fullName>
    </recommendedName>
</protein>
<sequence length="195" mass="20154">MRALTVLALSLSLGVTAACRPAVGGQGGPPPAVLQQLPPPGAPGSSPAPVGGAADLGTPMNVHSGEVSVVPSAPAFAQGDVIRAVIANGLERTLYTEDEKTDCSIVFLERSDADAWRTVPGCALRRVSMVVAIGPGRGRVVAINPFSIHLRMGLPPTGKPAVGAGRYRMRFVYRLGLAPGARQFAAFSRPFSIHP</sequence>
<evidence type="ECO:0000256" key="1">
    <source>
        <dbReference type="SAM" id="MobiDB-lite"/>
    </source>
</evidence>
<comment type="caution">
    <text evidence="3">The sequence shown here is derived from an EMBL/GenBank/DDBJ whole genome shotgun (WGS) entry which is preliminary data.</text>
</comment>
<dbReference type="AlphaFoldDB" id="A0A537KAJ4"/>
<feature type="region of interest" description="Disordered" evidence="1">
    <location>
        <begin position="25"/>
        <end position="57"/>
    </location>
</feature>
<feature type="chain" id="PRO_5022007103" description="Lipoprotein" evidence="2">
    <location>
        <begin position="18"/>
        <end position="195"/>
    </location>
</feature>
<gene>
    <name evidence="3" type="ORF">E6H00_02190</name>
</gene>
<accession>A0A537KAJ4</accession>
<evidence type="ECO:0000256" key="2">
    <source>
        <dbReference type="SAM" id="SignalP"/>
    </source>
</evidence>
<proteinExistence type="predicted"/>
<name>A0A537KAJ4_9BACT</name>
<evidence type="ECO:0000313" key="4">
    <source>
        <dbReference type="Proteomes" id="UP000318509"/>
    </source>
</evidence>
<feature type="compositionally biased region" description="Pro residues" evidence="1">
    <location>
        <begin position="28"/>
        <end position="42"/>
    </location>
</feature>
<dbReference type="EMBL" id="VBAK01000050">
    <property type="protein sequence ID" value="TMI92774.1"/>
    <property type="molecule type" value="Genomic_DNA"/>
</dbReference>